<evidence type="ECO:0008006" key="8">
    <source>
        <dbReference type="Google" id="ProtNLM"/>
    </source>
</evidence>
<proteinExistence type="predicted"/>
<dbReference type="EMBL" id="CP013661">
    <property type="protein sequence ID" value="ALS79995.1"/>
    <property type="molecule type" value="Genomic_DNA"/>
</dbReference>
<dbReference type="PANTHER" id="PTHR11706">
    <property type="entry name" value="SOLUTE CARRIER PROTEIN FAMILY 11 MEMBER"/>
    <property type="match status" value="1"/>
</dbReference>
<evidence type="ECO:0000256" key="3">
    <source>
        <dbReference type="ARBA" id="ARBA00022989"/>
    </source>
</evidence>
<dbReference type="Pfam" id="PF01566">
    <property type="entry name" value="Nramp"/>
    <property type="match status" value="1"/>
</dbReference>
<feature type="transmembrane region" description="Helical" evidence="5">
    <location>
        <begin position="186"/>
        <end position="206"/>
    </location>
</feature>
<feature type="transmembrane region" description="Helical" evidence="5">
    <location>
        <begin position="81"/>
        <end position="103"/>
    </location>
</feature>
<dbReference type="Proteomes" id="UP000065533">
    <property type="component" value="Chromosome"/>
</dbReference>
<dbReference type="RefSeq" id="WP_058386636.1">
    <property type="nucleotide sequence ID" value="NZ_CP013661.2"/>
</dbReference>
<evidence type="ECO:0000256" key="4">
    <source>
        <dbReference type="ARBA" id="ARBA00023136"/>
    </source>
</evidence>
<protein>
    <recommendedName>
        <fullName evidence="8">Divalent metal cation transporter</fullName>
    </recommendedName>
</protein>
<feature type="transmembrane region" description="Helical" evidence="5">
    <location>
        <begin position="335"/>
        <end position="358"/>
    </location>
</feature>
<organism evidence="6 7">
    <name type="scientific">Planococcus kocurii</name>
    <dbReference type="NCBI Taxonomy" id="1374"/>
    <lineage>
        <taxon>Bacteria</taxon>
        <taxon>Bacillati</taxon>
        <taxon>Bacillota</taxon>
        <taxon>Bacilli</taxon>
        <taxon>Bacillales</taxon>
        <taxon>Caryophanaceae</taxon>
        <taxon>Planococcus</taxon>
    </lineage>
</organism>
<feature type="transmembrane region" description="Helical" evidence="5">
    <location>
        <begin position="42"/>
        <end position="60"/>
    </location>
</feature>
<feature type="transmembrane region" description="Helical" evidence="5">
    <location>
        <begin position="279"/>
        <end position="300"/>
    </location>
</feature>
<evidence type="ECO:0000313" key="7">
    <source>
        <dbReference type="Proteomes" id="UP000065533"/>
    </source>
</evidence>
<gene>
    <name evidence="6" type="ORF">AUO94_15810</name>
</gene>
<dbReference type="PANTHER" id="PTHR11706:SF2">
    <property type="entry name" value="TRANSPORTER PROTEIN"/>
    <property type="match status" value="1"/>
</dbReference>
<sequence length="401" mass="42193">MNNVKKMKNTNRSVLLGAAFLMATSAIGPGFLTQTTVFTETLLASFGFVILISIIIDIGAQTNIWRIIAVSGKRAQDIANDVLPGLGYFLALLVVMGGLAFNIGNIGGAGLGTNVLFGIDPKTGAILSGVLAIGIFVVKEAGRAMDRFAQVLGFVMIGLTVYVMITAQPPIGEAITKTFIPDTIDIFAIVTLVGGTVGGYITFAGGHRLVDAGLTGKEALPEVTRSSIYAIAIASLMRIILFLAVLGVVSQGLSLDPSNPPASVFQLAAGNVGYKMFGIVMWAAAVTSVVGAAYTSVSFIRTFSPLLEKYHRALTISFILISTLVFVIIGKPVVILVLVGSVNGLILPIALGVMLIAAHKVKIVGDYKHPLWMTIFGLIIVVAMSWMGVYTLMNGIPALFK</sequence>
<dbReference type="InterPro" id="IPR001046">
    <property type="entry name" value="NRAMP_fam"/>
</dbReference>
<evidence type="ECO:0000256" key="1">
    <source>
        <dbReference type="ARBA" id="ARBA00004141"/>
    </source>
</evidence>
<feature type="transmembrane region" description="Helical" evidence="5">
    <location>
        <begin position="312"/>
        <end position="329"/>
    </location>
</feature>
<keyword evidence="3 5" id="KW-1133">Transmembrane helix</keyword>
<keyword evidence="2 5" id="KW-0812">Transmembrane</keyword>
<feature type="transmembrane region" description="Helical" evidence="5">
    <location>
        <begin position="227"/>
        <end position="249"/>
    </location>
</feature>
<keyword evidence="4 5" id="KW-0472">Membrane</keyword>
<evidence type="ECO:0000313" key="6">
    <source>
        <dbReference type="EMBL" id="ALS79995.1"/>
    </source>
</evidence>
<evidence type="ECO:0000256" key="5">
    <source>
        <dbReference type="SAM" id="Phobius"/>
    </source>
</evidence>
<reference evidence="6" key="1">
    <citation type="submission" date="2016-01" db="EMBL/GenBank/DDBJ databases">
        <title>Complete genome of Planococcus kocurri type strain.</title>
        <authorList>
            <person name="See-Too W.S."/>
        </authorList>
    </citation>
    <scope>NUCLEOTIDE SEQUENCE [LARGE SCALE GENOMIC DNA]</scope>
    <source>
        <strain evidence="6">ATCC 43650</strain>
    </source>
</reference>
<name>A0ABN4JYU5_9BACL</name>
<feature type="transmembrane region" description="Helical" evidence="5">
    <location>
        <begin position="370"/>
        <end position="393"/>
    </location>
</feature>
<comment type="subcellular location">
    <subcellularLocation>
        <location evidence="1">Membrane</location>
        <topology evidence="1">Multi-pass membrane protein</topology>
    </subcellularLocation>
</comment>
<accession>A0ABN4JYU5</accession>
<keyword evidence="7" id="KW-1185">Reference proteome</keyword>
<evidence type="ECO:0000256" key="2">
    <source>
        <dbReference type="ARBA" id="ARBA00022692"/>
    </source>
</evidence>
<feature type="transmembrane region" description="Helical" evidence="5">
    <location>
        <begin position="148"/>
        <end position="166"/>
    </location>
</feature>
<feature type="transmembrane region" description="Helical" evidence="5">
    <location>
        <begin position="123"/>
        <end position="141"/>
    </location>
</feature>